<accession>A0A7T4PBV8</accession>
<evidence type="ECO:0000256" key="1">
    <source>
        <dbReference type="SAM" id="SignalP"/>
    </source>
</evidence>
<organism evidence="2 3">
    <name type="scientific">Streptomyces alfalfae</name>
    <dbReference type="NCBI Taxonomy" id="1642299"/>
    <lineage>
        <taxon>Bacteria</taxon>
        <taxon>Bacillati</taxon>
        <taxon>Actinomycetota</taxon>
        <taxon>Actinomycetes</taxon>
        <taxon>Kitasatosporales</taxon>
        <taxon>Streptomycetaceae</taxon>
        <taxon>Streptomyces</taxon>
    </lineage>
</organism>
<reference evidence="2 3" key="1">
    <citation type="submission" date="2020-12" db="EMBL/GenBank/DDBJ databases">
        <title>Identification and biosynthesis of polyene macrolides produced by Streptomyces alfalfae Men-myco-93-63.</title>
        <authorList>
            <person name="Liu D."/>
            <person name="Li Y."/>
            <person name="Liu L."/>
            <person name="Han X."/>
            <person name="Shen F."/>
        </authorList>
    </citation>
    <scope>NUCLEOTIDE SEQUENCE [LARGE SCALE GENOMIC DNA]</scope>
    <source>
        <strain evidence="2 3">Men-myco-93-63</strain>
    </source>
</reference>
<evidence type="ECO:0008006" key="4">
    <source>
        <dbReference type="Google" id="ProtNLM"/>
    </source>
</evidence>
<feature type="signal peptide" evidence="1">
    <location>
        <begin position="1"/>
        <end position="30"/>
    </location>
</feature>
<proteinExistence type="predicted"/>
<dbReference type="RefSeq" id="WP_198501500.1">
    <property type="nucleotide sequence ID" value="NZ_CP065959.1"/>
</dbReference>
<feature type="chain" id="PRO_5038620895" description="Peptidase inhibitor family I36 protein" evidence="1">
    <location>
        <begin position="31"/>
        <end position="162"/>
    </location>
</feature>
<evidence type="ECO:0000313" key="2">
    <source>
        <dbReference type="EMBL" id="QQC87265.1"/>
    </source>
</evidence>
<dbReference type="AlphaFoldDB" id="A0A7T4PBV8"/>
<keyword evidence="1" id="KW-0732">Signal</keyword>
<name>A0A7T4PBV8_9ACTN</name>
<gene>
    <name evidence="2" type="ORF">I8755_01665</name>
</gene>
<sequence length="162" mass="17245">MKQLKRVTAALASVVLAGTGLALSAAPASAAQAEPAQRSSTMTLPETSAVSPGVVGGGVAYRYTNDGTPTNCAQGALCLSVWDYSRNQWKVFSFVNCRVYNIANWEGEGYWENNQTPRGPSGPKGKFYTGANGTGSYDVTNAPYSYAKYTRGWTPINSVRPC</sequence>
<protein>
    <recommendedName>
        <fullName evidence="4">Peptidase inhibitor family I36 protein</fullName>
    </recommendedName>
</protein>
<dbReference type="Proteomes" id="UP000596130">
    <property type="component" value="Chromosome"/>
</dbReference>
<dbReference type="EMBL" id="CP065959">
    <property type="protein sequence ID" value="QQC87265.1"/>
    <property type="molecule type" value="Genomic_DNA"/>
</dbReference>
<evidence type="ECO:0000313" key="3">
    <source>
        <dbReference type="Proteomes" id="UP000596130"/>
    </source>
</evidence>